<evidence type="ECO:0000313" key="10">
    <source>
        <dbReference type="EMBL" id="GMR42763.1"/>
    </source>
</evidence>
<evidence type="ECO:0000256" key="8">
    <source>
        <dbReference type="RuleBase" id="RU000461"/>
    </source>
</evidence>
<keyword evidence="6 8" id="KW-0503">Monooxygenase</keyword>
<dbReference type="Proteomes" id="UP001328107">
    <property type="component" value="Unassembled WGS sequence"/>
</dbReference>
<keyword evidence="11" id="KW-1185">Reference proteome</keyword>
<evidence type="ECO:0000256" key="1">
    <source>
        <dbReference type="ARBA" id="ARBA00001971"/>
    </source>
</evidence>
<gene>
    <name evidence="10" type="ORF">PMAYCL1PPCAC_12958</name>
</gene>
<keyword evidence="9" id="KW-1133">Transmembrane helix</keyword>
<sequence length="498" mass="56871">TPSAIMGVLLAAAAAGVIYLVYYIINYYRWVAKYPRGPTPLPLIGNLLSYDSKTLHLHFDSLSREFGPVFTIFIPLPMVVICGQEAIKEAFVVKGDDFQHRPTMRFDDQMAFCENGGVISSNGESWRENRRQAISILRDFGMGKGLMEEKVKLSILEYLRFLDQVKDKSRVDMRWPVQLMVANIINETLFGYRYEYDQCQPLVDYVESFNKFVSDLSQSFLRFFSFKFPWIEYVPILGYYAVKVHRQTKQRLMKYITSNVSSSIEKYRADEEPDCFVHAYAQKIGTSPYLTMGQLLAACDDFFLAGQESTTTTIRWGMLLLAANQDKQDRMREEILSVCGSELPSMSDKPKLPYTTALVHEVQRRANILSINVLRETQVETKVMGYKIPSGTFVNGDLYSVHASDPFFEAPTEFRPERYLNADGKTLNKDAIDRTIPFSMGKRQCAGEGLARVELMLGLAATVQRYRILPTREGPVDLTPFNNIVILPKQQPLRLEPI</sequence>
<dbReference type="GO" id="GO:0020037">
    <property type="term" value="F:heme binding"/>
    <property type="evidence" value="ECO:0007669"/>
    <property type="project" value="InterPro"/>
</dbReference>
<dbReference type="Pfam" id="PF00067">
    <property type="entry name" value="p450"/>
    <property type="match status" value="1"/>
</dbReference>
<feature type="non-terminal residue" evidence="10">
    <location>
        <position position="1"/>
    </location>
</feature>
<name>A0AAN4ZQ83_9BILA</name>
<feature type="transmembrane region" description="Helical" evidence="9">
    <location>
        <begin position="6"/>
        <end position="25"/>
    </location>
</feature>
<keyword evidence="3 7" id="KW-0479">Metal-binding</keyword>
<dbReference type="PRINTS" id="PR00385">
    <property type="entry name" value="P450"/>
</dbReference>
<comment type="caution">
    <text evidence="10">The sequence shown here is derived from an EMBL/GenBank/DDBJ whole genome shotgun (WGS) entry which is preliminary data.</text>
</comment>
<dbReference type="InterPro" id="IPR036396">
    <property type="entry name" value="Cyt_P450_sf"/>
</dbReference>
<dbReference type="CDD" id="cd20617">
    <property type="entry name" value="CYP1_2-like"/>
    <property type="match status" value="1"/>
</dbReference>
<reference evidence="11" key="1">
    <citation type="submission" date="2022-10" db="EMBL/GenBank/DDBJ databases">
        <title>Genome assembly of Pristionchus species.</title>
        <authorList>
            <person name="Yoshida K."/>
            <person name="Sommer R.J."/>
        </authorList>
    </citation>
    <scope>NUCLEOTIDE SEQUENCE [LARGE SCALE GENOMIC DNA]</scope>
    <source>
        <strain evidence="11">RS5460</strain>
    </source>
</reference>
<dbReference type="InterPro" id="IPR001128">
    <property type="entry name" value="Cyt_P450"/>
</dbReference>
<dbReference type="EMBL" id="BTRK01000003">
    <property type="protein sequence ID" value="GMR42763.1"/>
    <property type="molecule type" value="Genomic_DNA"/>
</dbReference>
<keyword evidence="7 8" id="KW-0349">Heme</keyword>
<dbReference type="InterPro" id="IPR017972">
    <property type="entry name" value="Cyt_P450_CS"/>
</dbReference>
<evidence type="ECO:0000313" key="11">
    <source>
        <dbReference type="Proteomes" id="UP001328107"/>
    </source>
</evidence>
<evidence type="ECO:0000256" key="9">
    <source>
        <dbReference type="SAM" id="Phobius"/>
    </source>
</evidence>
<evidence type="ECO:0008006" key="12">
    <source>
        <dbReference type="Google" id="ProtNLM"/>
    </source>
</evidence>
<dbReference type="SUPFAM" id="SSF48264">
    <property type="entry name" value="Cytochrome P450"/>
    <property type="match status" value="1"/>
</dbReference>
<dbReference type="GO" id="GO:0016705">
    <property type="term" value="F:oxidoreductase activity, acting on paired donors, with incorporation or reduction of molecular oxygen"/>
    <property type="evidence" value="ECO:0007669"/>
    <property type="project" value="InterPro"/>
</dbReference>
<dbReference type="PANTHER" id="PTHR24284:SF1">
    <property type="entry name" value="CYTOCHROME P450 FAMILY"/>
    <property type="match status" value="1"/>
</dbReference>
<comment type="similarity">
    <text evidence="2 8">Belongs to the cytochrome P450 family.</text>
</comment>
<dbReference type="InterPro" id="IPR002401">
    <property type="entry name" value="Cyt_P450_E_grp-I"/>
</dbReference>
<accession>A0AAN4ZQ83</accession>
<dbReference type="PROSITE" id="PS00086">
    <property type="entry name" value="CYTOCHROME_P450"/>
    <property type="match status" value="1"/>
</dbReference>
<evidence type="ECO:0000256" key="5">
    <source>
        <dbReference type="ARBA" id="ARBA00023004"/>
    </source>
</evidence>
<keyword evidence="9" id="KW-0812">Transmembrane</keyword>
<evidence type="ECO:0000256" key="7">
    <source>
        <dbReference type="PIRSR" id="PIRSR602401-1"/>
    </source>
</evidence>
<evidence type="ECO:0000256" key="2">
    <source>
        <dbReference type="ARBA" id="ARBA00010617"/>
    </source>
</evidence>
<dbReference type="PANTHER" id="PTHR24284">
    <property type="entry name" value="CYTOCHROME P450 FAMILY"/>
    <property type="match status" value="1"/>
</dbReference>
<evidence type="ECO:0000256" key="4">
    <source>
        <dbReference type="ARBA" id="ARBA00023002"/>
    </source>
</evidence>
<comment type="cofactor">
    <cofactor evidence="1 7">
        <name>heme</name>
        <dbReference type="ChEBI" id="CHEBI:30413"/>
    </cofactor>
</comment>
<dbReference type="FunFam" id="1.10.630.10:FF:000036">
    <property type="entry name" value="CYtochrome P450 family"/>
    <property type="match status" value="1"/>
</dbReference>
<keyword evidence="4 8" id="KW-0560">Oxidoreductase</keyword>
<evidence type="ECO:0000256" key="6">
    <source>
        <dbReference type="ARBA" id="ARBA00023033"/>
    </source>
</evidence>
<dbReference type="GO" id="GO:0004497">
    <property type="term" value="F:monooxygenase activity"/>
    <property type="evidence" value="ECO:0007669"/>
    <property type="project" value="UniProtKB-KW"/>
</dbReference>
<proteinExistence type="inferred from homology"/>
<organism evidence="10 11">
    <name type="scientific">Pristionchus mayeri</name>
    <dbReference type="NCBI Taxonomy" id="1317129"/>
    <lineage>
        <taxon>Eukaryota</taxon>
        <taxon>Metazoa</taxon>
        <taxon>Ecdysozoa</taxon>
        <taxon>Nematoda</taxon>
        <taxon>Chromadorea</taxon>
        <taxon>Rhabditida</taxon>
        <taxon>Rhabditina</taxon>
        <taxon>Diplogasteromorpha</taxon>
        <taxon>Diplogasteroidea</taxon>
        <taxon>Neodiplogasteridae</taxon>
        <taxon>Pristionchus</taxon>
    </lineage>
</organism>
<dbReference type="GO" id="GO:0005506">
    <property type="term" value="F:iron ion binding"/>
    <property type="evidence" value="ECO:0007669"/>
    <property type="project" value="InterPro"/>
</dbReference>
<protein>
    <recommendedName>
        <fullName evidence="12">Cytochrome P450</fullName>
    </recommendedName>
</protein>
<keyword evidence="9" id="KW-0472">Membrane</keyword>
<dbReference type="PRINTS" id="PR00463">
    <property type="entry name" value="EP450I"/>
</dbReference>
<keyword evidence="5 7" id="KW-0408">Iron</keyword>
<dbReference type="AlphaFoldDB" id="A0AAN4ZQ83"/>
<dbReference type="Gene3D" id="1.10.630.10">
    <property type="entry name" value="Cytochrome P450"/>
    <property type="match status" value="1"/>
</dbReference>
<feature type="binding site" description="axial binding residue" evidence="7">
    <location>
        <position position="445"/>
    </location>
    <ligand>
        <name>heme</name>
        <dbReference type="ChEBI" id="CHEBI:30413"/>
    </ligand>
    <ligandPart>
        <name>Fe</name>
        <dbReference type="ChEBI" id="CHEBI:18248"/>
    </ligandPart>
</feature>
<evidence type="ECO:0000256" key="3">
    <source>
        <dbReference type="ARBA" id="ARBA00022723"/>
    </source>
</evidence>